<proteinExistence type="predicted"/>
<sequence>MRKLLLWMGTMWVGMVTIIVTFSLLIGTASGAGGFFSVVFVWLFGLGGGLLLSAPAFLNPPEDNGGIWSFRLPLPLWMFLMMMKLTSWIGFYILLGTWILIFKVWNNRQSNQLPTFSNAPQPQYGAAPQPYGAGPYVAAPQPHGAGPYGAPPQPHGAGPYGAAPQPRGGTPYVAAHPPVAAGPPPASWQADPTGRYPHRWWDGVRWTDRVANGGVQTIDPL</sequence>
<evidence type="ECO:0000256" key="2">
    <source>
        <dbReference type="SAM" id="Phobius"/>
    </source>
</evidence>
<feature type="transmembrane region" description="Helical" evidence="2">
    <location>
        <begin position="34"/>
        <end position="57"/>
    </location>
</feature>
<gene>
    <name evidence="3" type="ORF">ACFY35_10895</name>
</gene>
<evidence type="ECO:0000256" key="1">
    <source>
        <dbReference type="SAM" id="MobiDB-lite"/>
    </source>
</evidence>
<feature type="region of interest" description="Disordered" evidence="1">
    <location>
        <begin position="142"/>
        <end position="167"/>
    </location>
</feature>
<dbReference type="EMBL" id="JBIAZU010000002">
    <property type="protein sequence ID" value="MFF5289941.1"/>
    <property type="molecule type" value="Genomic_DNA"/>
</dbReference>
<dbReference type="RefSeq" id="WP_211216574.1">
    <property type="nucleotide sequence ID" value="NZ_JBIAZU010000002.1"/>
</dbReference>
<feature type="transmembrane region" description="Helical" evidence="2">
    <location>
        <begin position="6"/>
        <end position="27"/>
    </location>
</feature>
<keyword evidence="2" id="KW-1133">Transmembrane helix</keyword>
<accession>A0ABW6WAJ1</accession>
<keyword evidence="2" id="KW-0472">Membrane</keyword>
<protein>
    <submittedName>
        <fullName evidence="3">DUF2510 domain-containing protein</fullName>
    </submittedName>
</protein>
<feature type="transmembrane region" description="Helical" evidence="2">
    <location>
        <begin position="77"/>
        <end position="102"/>
    </location>
</feature>
<comment type="caution">
    <text evidence="3">The sequence shown here is derived from an EMBL/GenBank/DDBJ whole genome shotgun (WGS) entry which is preliminary data.</text>
</comment>
<evidence type="ECO:0000313" key="3">
    <source>
        <dbReference type="EMBL" id="MFF5289941.1"/>
    </source>
</evidence>
<dbReference type="Proteomes" id="UP001602245">
    <property type="component" value="Unassembled WGS sequence"/>
</dbReference>
<name>A0ABW6WAJ1_9ACTN</name>
<organism evidence="3 4">
    <name type="scientific">Paractinoplanes globisporus</name>
    <dbReference type="NCBI Taxonomy" id="113565"/>
    <lineage>
        <taxon>Bacteria</taxon>
        <taxon>Bacillati</taxon>
        <taxon>Actinomycetota</taxon>
        <taxon>Actinomycetes</taxon>
        <taxon>Micromonosporales</taxon>
        <taxon>Micromonosporaceae</taxon>
        <taxon>Paractinoplanes</taxon>
    </lineage>
</organism>
<evidence type="ECO:0000313" key="4">
    <source>
        <dbReference type="Proteomes" id="UP001602245"/>
    </source>
</evidence>
<keyword evidence="2" id="KW-0812">Transmembrane</keyword>
<keyword evidence="4" id="KW-1185">Reference proteome</keyword>
<reference evidence="3 4" key="1">
    <citation type="submission" date="2024-10" db="EMBL/GenBank/DDBJ databases">
        <title>The Natural Products Discovery Center: Release of the First 8490 Sequenced Strains for Exploring Actinobacteria Biosynthetic Diversity.</title>
        <authorList>
            <person name="Kalkreuter E."/>
            <person name="Kautsar S.A."/>
            <person name="Yang D."/>
            <person name="Bader C.D."/>
            <person name="Teijaro C.N."/>
            <person name="Fluegel L."/>
            <person name="Davis C.M."/>
            <person name="Simpson J.R."/>
            <person name="Lauterbach L."/>
            <person name="Steele A.D."/>
            <person name="Gui C."/>
            <person name="Meng S."/>
            <person name="Li G."/>
            <person name="Viehrig K."/>
            <person name="Ye F."/>
            <person name="Su P."/>
            <person name="Kiefer A.F."/>
            <person name="Nichols A."/>
            <person name="Cepeda A.J."/>
            <person name="Yan W."/>
            <person name="Fan B."/>
            <person name="Jiang Y."/>
            <person name="Adhikari A."/>
            <person name="Zheng C.-J."/>
            <person name="Schuster L."/>
            <person name="Cowan T.M."/>
            <person name="Smanski M.J."/>
            <person name="Chevrette M.G."/>
            <person name="De Carvalho L.P.S."/>
            <person name="Shen B."/>
        </authorList>
    </citation>
    <scope>NUCLEOTIDE SEQUENCE [LARGE SCALE GENOMIC DNA]</scope>
    <source>
        <strain evidence="3 4">NPDC000087</strain>
    </source>
</reference>